<dbReference type="GO" id="GO:0003676">
    <property type="term" value="F:nucleic acid binding"/>
    <property type="evidence" value="ECO:0007669"/>
    <property type="project" value="InterPro"/>
</dbReference>
<comment type="subunit">
    <text evidence="7">Homodimer.</text>
</comment>
<dbReference type="AlphaFoldDB" id="A0A2H0RP81"/>
<dbReference type="InterPro" id="IPR004364">
    <property type="entry name" value="Aa-tRNA-synt_II"/>
</dbReference>
<accession>A0A2H0RP81</accession>
<dbReference type="InterPro" id="IPR012340">
    <property type="entry name" value="NA-bd_OB-fold"/>
</dbReference>
<dbReference type="HAMAP" id="MF_00534">
    <property type="entry name" value="Asn_tRNA_synth"/>
    <property type="match status" value="1"/>
</dbReference>
<dbReference type="PRINTS" id="PR01042">
    <property type="entry name" value="TRNASYNTHASP"/>
</dbReference>
<reference evidence="9 10" key="1">
    <citation type="submission" date="2017-09" db="EMBL/GenBank/DDBJ databases">
        <title>Depth-based differentiation of microbial function through sediment-hosted aquifers and enrichment of novel symbionts in the deep terrestrial subsurface.</title>
        <authorList>
            <person name="Probst A.J."/>
            <person name="Ladd B."/>
            <person name="Jarett J.K."/>
            <person name="Geller-Mcgrath D.E."/>
            <person name="Sieber C.M."/>
            <person name="Emerson J.B."/>
            <person name="Anantharaman K."/>
            <person name="Thomas B.C."/>
            <person name="Malmstrom R."/>
            <person name="Stieglmeier M."/>
            <person name="Klingl A."/>
            <person name="Woyke T."/>
            <person name="Ryan C.M."/>
            <person name="Banfield J.F."/>
        </authorList>
    </citation>
    <scope>NUCLEOTIDE SEQUENCE [LARGE SCALE GENOMIC DNA]</scope>
    <source>
        <strain evidence="9">CG10_big_fil_rev_8_21_14_0_10_50_16</strain>
    </source>
</reference>
<comment type="similarity">
    <text evidence="1 7">Belongs to the class-II aminoacyl-tRNA synthetase family.</text>
</comment>
<dbReference type="CDD" id="cd00776">
    <property type="entry name" value="AsxRS_core"/>
    <property type="match status" value="1"/>
</dbReference>
<dbReference type="GO" id="GO:0005737">
    <property type="term" value="C:cytoplasm"/>
    <property type="evidence" value="ECO:0007669"/>
    <property type="project" value="UniProtKB-SubCell"/>
</dbReference>
<keyword evidence="2 7" id="KW-0436">Ligase</keyword>
<comment type="catalytic activity">
    <reaction evidence="7">
        <text>tRNA(Asn) + L-asparagine + ATP = L-asparaginyl-tRNA(Asn) + AMP + diphosphate + H(+)</text>
        <dbReference type="Rhea" id="RHEA:11180"/>
        <dbReference type="Rhea" id="RHEA-COMP:9659"/>
        <dbReference type="Rhea" id="RHEA-COMP:9674"/>
        <dbReference type="ChEBI" id="CHEBI:15378"/>
        <dbReference type="ChEBI" id="CHEBI:30616"/>
        <dbReference type="ChEBI" id="CHEBI:33019"/>
        <dbReference type="ChEBI" id="CHEBI:58048"/>
        <dbReference type="ChEBI" id="CHEBI:78442"/>
        <dbReference type="ChEBI" id="CHEBI:78515"/>
        <dbReference type="ChEBI" id="CHEBI:456215"/>
        <dbReference type="EC" id="6.1.1.22"/>
    </reaction>
</comment>
<dbReference type="NCBIfam" id="TIGR00457">
    <property type="entry name" value="asnS"/>
    <property type="match status" value="1"/>
</dbReference>
<evidence type="ECO:0000313" key="9">
    <source>
        <dbReference type="EMBL" id="PIR47575.1"/>
    </source>
</evidence>
<dbReference type="SUPFAM" id="SSF55681">
    <property type="entry name" value="Class II aaRS and biotin synthetases"/>
    <property type="match status" value="1"/>
</dbReference>
<dbReference type="InterPro" id="IPR004365">
    <property type="entry name" value="NA-bd_OB_tRNA"/>
</dbReference>
<dbReference type="GO" id="GO:0005524">
    <property type="term" value="F:ATP binding"/>
    <property type="evidence" value="ECO:0007669"/>
    <property type="project" value="UniProtKB-UniRule"/>
</dbReference>
<gene>
    <name evidence="7" type="primary">asnS</name>
    <name evidence="9" type="ORF">COV06_02725</name>
</gene>
<keyword evidence="6 7" id="KW-0030">Aminoacyl-tRNA synthetase</keyword>
<evidence type="ECO:0000256" key="5">
    <source>
        <dbReference type="ARBA" id="ARBA00022917"/>
    </source>
</evidence>
<evidence type="ECO:0000256" key="2">
    <source>
        <dbReference type="ARBA" id="ARBA00022598"/>
    </source>
</evidence>
<dbReference type="InterPro" id="IPR002312">
    <property type="entry name" value="Asp/Asn-tRNA-synth_IIb"/>
</dbReference>
<dbReference type="InterPro" id="IPR045864">
    <property type="entry name" value="aa-tRNA-synth_II/BPL/LPL"/>
</dbReference>
<dbReference type="GO" id="GO:0004816">
    <property type="term" value="F:asparagine-tRNA ligase activity"/>
    <property type="evidence" value="ECO:0007669"/>
    <property type="project" value="UniProtKB-UniRule"/>
</dbReference>
<dbReference type="PANTHER" id="PTHR22594">
    <property type="entry name" value="ASPARTYL/LYSYL-TRNA SYNTHETASE"/>
    <property type="match status" value="1"/>
</dbReference>
<evidence type="ECO:0000256" key="4">
    <source>
        <dbReference type="ARBA" id="ARBA00022840"/>
    </source>
</evidence>
<evidence type="ECO:0000313" key="10">
    <source>
        <dbReference type="Proteomes" id="UP000230084"/>
    </source>
</evidence>
<dbReference type="Gene3D" id="2.40.50.140">
    <property type="entry name" value="Nucleic acid-binding proteins"/>
    <property type="match status" value="1"/>
</dbReference>
<dbReference type="PROSITE" id="PS50862">
    <property type="entry name" value="AA_TRNA_LIGASE_II"/>
    <property type="match status" value="1"/>
</dbReference>
<keyword evidence="3 7" id="KW-0547">Nucleotide-binding</keyword>
<comment type="caution">
    <text evidence="9">The sequence shown here is derived from an EMBL/GenBank/DDBJ whole genome shotgun (WGS) entry which is preliminary data.</text>
</comment>
<evidence type="ECO:0000256" key="7">
    <source>
        <dbReference type="HAMAP-Rule" id="MF_00534"/>
    </source>
</evidence>
<evidence type="ECO:0000256" key="1">
    <source>
        <dbReference type="ARBA" id="ARBA00008226"/>
    </source>
</evidence>
<evidence type="ECO:0000256" key="3">
    <source>
        <dbReference type="ARBA" id="ARBA00022741"/>
    </source>
</evidence>
<dbReference type="Proteomes" id="UP000230084">
    <property type="component" value="Unassembled WGS sequence"/>
</dbReference>
<dbReference type="NCBIfam" id="NF003037">
    <property type="entry name" value="PRK03932.1"/>
    <property type="match status" value="1"/>
</dbReference>
<dbReference type="GO" id="GO:0006421">
    <property type="term" value="P:asparaginyl-tRNA aminoacylation"/>
    <property type="evidence" value="ECO:0007669"/>
    <property type="project" value="UniProtKB-UniRule"/>
</dbReference>
<dbReference type="EMBL" id="PCYM01000005">
    <property type="protein sequence ID" value="PIR47575.1"/>
    <property type="molecule type" value="Genomic_DNA"/>
</dbReference>
<dbReference type="SUPFAM" id="SSF50249">
    <property type="entry name" value="Nucleic acid-binding proteins"/>
    <property type="match status" value="1"/>
</dbReference>
<dbReference type="Gene3D" id="3.30.930.10">
    <property type="entry name" value="Bira Bifunctional Protein, Domain 2"/>
    <property type="match status" value="1"/>
</dbReference>
<keyword evidence="4 7" id="KW-0067">ATP-binding</keyword>
<keyword evidence="5 7" id="KW-0648">Protein biosynthesis</keyword>
<dbReference type="InterPro" id="IPR004522">
    <property type="entry name" value="Asn-tRNA-ligase"/>
</dbReference>
<keyword evidence="7" id="KW-0963">Cytoplasm</keyword>
<organism evidence="9 10">
    <name type="scientific">Candidatus Uhrbacteria bacterium CG10_big_fil_rev_8_21_14_0_10_50_16</name>
    <dbReference type="NCBI Taxonomy" id="1975039"/>
    <lineage>
        <taxon>Bacteria</taxon>
        <taxon>Candidatus Uhriibacteriota</taxon>
    </lineage>
</organism>
<dbReference type="PANTHER" id="PTHR22594:SF34">
    <property type="entry name" value="ASPARAGINE--TRNA LIGASE, MITOCHONDRIAL-RELATED"/>
    <property type="match status" value="1"/>
</dbReference>
<dbReference type="Pfam" id="PF00152">
    <property type="entry name" value="tRNA-synt_2"/>
    <property type="match status" value="1"/>
</dbReference>
<dbReference type="Pfam" id="PF01336">
    <property type="entry name" value="tRNA_anti-codon"/>
    <property type="match status" value="1"/>
</dbReference>
<feature type="domain" description="Aminoacyl-transfer RNA synthetases class-II family profile" evidence="8">
    <location>
        <begin position="130"/>
        <end position="420"/>
    </location>
</feature>
<name>A0A2H0RP81_9BACT</name>
<dbReference type="EC" id="6.1.1.22" evidence="7"/>
<dbReference type="InterPro" id="IPR006195">
    <property type="entry name" value="aa-tRNA-synth_II"/>
</dbReference>
<comment type="subcellular location">
    <subcellularLocation>
        <location evidence="7">Cytoplasm</location>
    </subcellularLocation>
</comment>
<protein>
    <recommendedName>
        <fullName evidence="7">Asparagine--tRNA ligase</fullName>
        <ecNumber evidence="7">6.1.1.22</ecNumber>
    </recommendedName>
    <alternativeName>
        <fullName evidence="7">Asparaginyl-tRNA synthetase</fullName>
        <shortName evidence="7">AsnRS</shortName>
    </alternativeName>
</protein>
<sequence length="430" mass="49492">MKTTISQLSTQLEQVVELAGWTYALRSSGKIAFLQFRDGTGYVQVVFEKEKLSDADWELLTHLEQESSVSVTGTVVKDDRSPTGVEVQGITVALVSTSTNYPITPKEHGTDFLMDHRHLWLRSKRPWAMMRVRDTIERATSEFMHDQDFLRMDAPILTPSACEGTTELYEVDHFGRPAYLSQSGQLYSEAGIFAHGRVYDFGPVFRAEKSKTRRHLNEFWMMDAEAAYVDWQENMQIQEDLVLYIIKRVLEERRYELETILERDVSKLEIIKGPFPRIEHKTVVKMLQDAGSDIQEDEDLGADDETILTQQFDMPIFVTKYPAKIKAFYMKADPEDATRALCSDMLAPEGYGEVIGGSEREVDLARLQEKIRAHNLPMDQFEWYLDLRRFGSVPHSGFGYGLERLVMWLCGTKHVREAIPFPRTLNRLEP</sequence>
<evidence type="ECO:0000259" key="8">
    <source>
        <dbReference type="PROSITE" id="PS50862"/>
    </source>
</evidence>
<proteinExistence type="inferred from homology"/>
<evidence type="ECO:0000256" key="6">
    <source>
        <dbReference type="ARBA" id="ARBA00023146"/>
    </source>
</evidence>